<proteinExistence type="predicted"/>
<evidence type="ECO:0000256" key="1">
    <source>
        <dbReference type="ARBA" id="ARBA00004651"/>
    </source>
</evidence>
<keyword evidence="2" id="KW-1003">Cell membrane</keyword>
<dbReference type="EMBL" id="WUML01000015">
    <property type="protein sequence ID" value="MXO01947.1"/>
    <property type="molecule type" value="Genomic_DNA"/>
</dbReference>
<keyword evidence="8" id="KW-0378">Hydrolase</keyword>
<organism evidence="8 9">
    <name type="scientific">Shinella zoogloeoides</name>
    <name type="common">Crabtreella saccharophila</name>
    <dbReference type="NCBI Taxonomy" id="352475"/>
    <lineage>
        <taxon>Bacteria</taxon>
        <taxon>Pseudomonadati</taxon>
        <taxon>Pseudomonadota</taxon>
        <taxon>Alphaproteobacteria</taxon>
        <taxon>Hyphomicrobiales</taxon>
        <taxon>Rhizobiaceae</taxon>
        <taxon>Shinella</taxon>
    </lineage>
</organism>
<evidence type="ECO:0000256" key="2">
    <source>
        <dbReference type="ARBA" id="ARBA00022475"/>
    </source>
</evidence>
<dbReference type="GO" id="GO:0016776">
    <property type="term" value="F:phosphotransferase activity, phosphate group as acceptor"/>
    <property type="evidence" value="ECO:0007669"/>
    <property type="project" value="TreeGrafter"/>
</dbReference>
<dbReference type="RefSeq" id="WP_160787251.1">
    <property type="nucleotide sequence ID" value="NZ_WUML01000015.1"/>
</dbReference>
<gene>
    <name evidence="8" type="ORF">GR156_16625</name>
</gene>
<feature type="domain" description="Sulfatase N-terminal" evidence="7">
    <location>
        <begin position="2"/>
        <end position="274"/>
    </location>
</feature>
<sequence>LDSYARETNPELARQDVIYFSNVSSCGTATDVSLPCMFSNLKRSGYDHKTGLENENVLDVLVRAGVDVTWMENNTGSKGVADRVRNVIITGSSDSRFCKDGDCKDEIFLEKIDEWLNGITKDSVLVLHQLGNHGPAYYERYPDAFRKFIPDCRTTELSRCKDAEIVNAYDNAILYTDFILSKIVERLKARTVTLSTGFLYVSDHGESLGENNLYLHGTPYFMAPDEQTRVPLIAWFDRQFASSMGLNLDCLKKSATMPLSHDNLFSSLLGMMNVTTKAYERDLDMYAACRRALAALPGS</sequence>
<comment type="caution">
    <text evidence="8">The sequence shown here is derived from an EMBL/GenBank/DDBJ whole genome shotgun (WGS) entry which is preliminary data.</text>
</comment>
<dbReference type="SUPFAM" id="SSF53649">
    <property type="entry name" value="Alkaline phosphatase-like"/>
    <property type="match status" value="1"/>
</dbReference>
<keyword evidence="5" id="KW-1133">Transmembrane helix</keyword>
<dbReference type="Proteomes" id="UP000440304">
    <property type="component" value="Unassembled WGS sequence"/>
</dbReference>
<evidence type="ECO:0000256" key="6">
    <source>
        <dbReference type="ARBA" id="ARBA00023136"/>
    </source>
</evidence>
<protein>
    <submittedName>
        <fullName evidence="8">Sulfatase-like hydrolase/transferase</fullName>
    </submittedName>
</protein>
<evidence type="ECO:0000256" key="3">
    <source>
        <dbReference type="ARBA" id="ARBA00022679"/>
    </source>
</evidence>
<accession>A0A6N8TF92</accession>
<dbReference type="GO" id="GO:0009244">
    <property type="term" value="P:lipopolysaccharide core region biosynthetic process"/>
    <property type="evidence" value="ECO:0007669"/>
    <property type="project" value="TreeGrafter"/>
</dbReference>
<dbReference type="Gene3D" id="3.40.720.10">
    <property type="entry name" value="Alkaline Phosphatase, subunit A"/>
    <property type="match status" value="1"/>
</dbReference>
<evidence type="ECO:0000313" key="9">
    <source>
        <dbReference type="Proteomes" id="UP000440304"/>
    </source>
</evidence>
<dbReference type="PANTHER" id="PTHR30443:SF0">
    <property type="entry name" value="PHOSPHOETHANOLAMINE TRANSFERASE EPTA"/>
    <property type="match status" value="1"/>
</dbReference>
<dbReference type="GO" id="GO:0016787">
    <property type="term" value="F:hydrolase activity"/>
    <property type="evidence" value="ECO:0007669"/>
    <property type="project" value="UniProtKB-KW"/>
</dbReference>
<dbReference type="InterPro" id="IPR040423">
    <property type="entry name" value="PEA_transferase"/>
</dbReference>
<dbReference type="OrthoDB" id="9786870at2"/>
<keyword evidence="3 8" id="KW-0808">Transferase</keyword>
<keyword evidence="4" id="KW-0812">Transmembrane</keyword>
<evidence type="ECO:0000259" key="7">
    <source>
        <dbReference type="Pfam" id="PF00884"/>
    </source>
</evidence>
<dbReference type="CDD" id="cd16017">
    <property type="entry name" value="LptA"/>
    <property type="match status" value="1"/>
</dbReference>
<dbReference type="PANTHER" id="PTHR30443">
    <property type="entry name" value="INNER MEMBRANE PROTEIN"/>
    <property type="match status" value="1"/>
</dbReference>
<dbReference type="InterPro" id="IPR058130">
    <property type="entry name" value="PEA_transf_C"/>
</dbReference>
<dbReference type="Pfam" id="PF00884">
    <property type="entry name" value="Sulfatase"/>
    <property type="match status" value="1"/>
</dbReference>
<reference evidence="8 9" key="1">
    <citation type="submission" date="2019-12" db="EMBL/GenBank/DDBJ databases">
        <title>Shinella granuli gen. nov., sp. nov., and proposal of the reclassification of Zoogloea ramigera ATCC 19623 as Shinella zoogloeoides sp. nov.</title>
        <authorList>
            <person name="Gao J."/>
        </authorList>
    </citation>
    <scope>NUCLEOTIDE SEQUENCE [LARGE SCALE GENOMIC DNA]</scope>
    <source>
        <strain evidence="8 9">DSM 287</strain>
    </source>
</reference>
<evidence type="ECO:0000256" key="4">
    <source>
        <dbReference type="ARBA" id="ARBA00022692"/>
    </source>
</evidence>
<name>A0A6N8TF92_SHIZO</name>
<keyword evidence="6" id="KW-0472">Membrane</keyword>
<evidence type="ECO:0000313" key="8">
    <source>
        <dbReference type="EMBL" id="MXO01947.1"/>
    </source>
</evidence>
<dbReference type="InterPro" id="IPR000917">
    <property type="entry name" value="Sulfatase_N"/>
</dbReference>
<dbReference type="GO" id="GO:0005886">
    <property type="term" value="C:plasma membrane"/>
    <property type="evidence" value="ECO:0007669"/>
    <property type="project" value="UniProtKB-SubCell"/>
</dbReference>
<comment type="subcellular location">
    <subcellularLocation>
        <location evidence="1">Cell membrane</location>
        <topology evidence="1">Multi-pass membrane protein</topology>
    </subcellularLocation>
</comment>
<evidence type="ECO:0000256" key="5">
    <source>
        <dbReference type="ARBA" id="ARBA00022989"/>
    </source>
</evidence>
<dbReference type="AlphaFoldDB" id="A0A6N8TF92"/>
<feature type="non-terminal residue" evidence="8">
    <location>
        <position position="1"/>
    </location>
</feature>
<dbReference type="InterPro" id="IPR017850">
    <property type="entry name" value="Alkaline_phosphatase_core_sf"/>
</dbReference>